<evidence type="ECO:0000259" key="2">
    <source>
        <dbReference type="PROSITE" id="PS50943"/>
    </source>
</evidence>
<dbReference type="InterPro" id="IPR001387">
    <property type="entry name" value="Cro/C1-type_HTH"/>
</dbReference>
<evidence type="ECO:0000313" key="3">
    <source>
        <dbReference type="EMBL" id="MEJ8279586.1"/>
    </source>
</evidence>
<proteinExistence type="predicted"/>
<feature type="domain" description="HTH cro/C1-type" evidence="2">
    <location>
        <begin position="16"/>
        <end position="70"/>
    </location>
</feature>
<dbReference type="Proteomes" id="UP001364211">
    <property type="component" value="Unassembled WGS sequence"/>
</dbReference>
<gene>
    <name evidence="3" type="ORF">WJX68_11650</name>
</gene>
<sequence>MSTPEPLWRHALGRELRRRRHARRETLAGTAARAGVSPQYLSEVERGRKEPSSEMIAAVAGALGTGLADLTRAVADDLAAPAPGRAPVARGADRTAYALAA</sequence>
<dbReference type="InterPro" id="IPR010982">
    <property type="entry name" value="Lambda_DNA-bd_dom_sf"/>
</dbReference>
<dbReference type="Pfam" id="PF13560">
    <property type="entry name" value="HTH_31"/>
    <property type="match status" value="1"/>
</dbReference>
<evidence type="ECO:0000313" key="4">
    <source>
        <dbReference type="Proteomes" id="UP001364211"/>
    </source>
</evidence>
<evidence type="ECO:0000256" key="1">
    <source>
        <dbReference type="SAM" id="MobiDB-lite"/>
    </source>
</evidence>
<protein>
    <submittedName>
        <fullName evidence="3">Helix-turn-helix transcriptional regulator</fullName>
    </submittedName>
</protein>
<dbReference type="Gene3D" id="1.10.260.40">
    <property type="entry name" value="lambda repressor-like DNA-binding domains"/>
    <property type="match status" value="1"/>
</dbReference>
<comment type="caution">
    <text evidence="3">The sequence shown here is derived from an EMBL/GenBank/DDBJ whole genome shotgun (WGS) entry which is preliminary data.</text>
</comment>
<keyword evidence="4" id="KW-1185">Reference proteome</keyword>
<dbReference type="SUPFAM" id="SSF47413">
    <property type="entry name" value="lambda repressor-like DNA-binding domains"/>
    <property type="match status" value="1"/>
</dbReference>
<feature type="region of interest" description="Disordered" evidence="1">
    <location>
        <begin position="25"/>
        <end position="51"/>
    </location>
</feature>
<dbReference type="SMART" id="SM00530">
    <property type="entry name" value="HTH_XRE"/>
    <property type="match status" value="1"/>
</dbReference>
<name>A0ABU8T6J9_9PSEU</name>
<accession>A0ABU8T6J9</accession>
<dbReference type="RefSeq" id="WP_340289499.1">
    <property type="nucleotide sequence ID" value="NZ_JBBJUP010000008.1"/>
</dbReference>
<dbReference type="EMBL" id="JBBJUP010000008">
    <property type="protein sequence ID" value="MEJ8279586.1"/>
    <property type="molecule type" value="Genomic_DNA"/>
</dbReference>
<organism evidence="3 4">
    <name type="scientific">Pseudonocardia spirodelae</name>
    <dbReference type="NCBI Taxonomy" id="3133431"/>
    <lineage>
        <taxon>Bacteria</taxon>
        <taxon>Bacillati</taxon>
        <taxon>Actinomycetota</taxon>
        <taxon>Actinomycetes</taxon>
        <taxon>Pseudonocardiales</taxon>
        <taxon>Pseudonocardiaceae</taxon>
        <taxon>Pseudonocardia</taxon>
    </lineage>
</organism>
<reference evidence="3 4" key="1">
    <citation type="submission" date="2024-03" db="EMBL/GenBank/DDBJ databases">
        <title>Draft genome sequence of Pseudonocardia sp. DW16-2.</title>
        <authorList>
            <person name="Duangmal K."/>
        </authorList>
    </citation>
    <scope>NUCLEOTIDE SEQUENCE [LARGE SCALE GENOMIC DNA]</scope>
    <source>
        <strain evidence="3 4">DW16-2</strain>
    </source>
</reference>
<dbReference type="CDD" id="cd00093">
    <property type="entry name" value="HTH_XRE"/>
    <property type="match status" value="1"/>
</dbReference>
<dbReference type="PROSITE" id="PS50943">
    <property type="entry name" value="HTH_CROC1"/>
    <property type="match status" value="1"/>
</dbReference>